<name>A0A8T2PZE1_CERRI</name>
<dbReference type="OrthoDB" id="391988at2759"/>
<sequence length="69" mass="8142">MDHAKHYPLAWENMMQSLLIWHLKDLNEEDSHDGLMTVIYFVCTKFFISLMDCSSYPQKQLWIMISGGC</sequence>
<organism evidence="1 2">
    <name type="scientific">Ceratopteris richardii</name>
    <name type="common">Triangle waterfern</name>
    <dbReference type="NCBI Taxonomy" id="49495"/>
    <lineage>
        <taxon>Eukaryota</taxon>
        <taxon>Viridiplantae</taxon>
        <taxon>Streptophyta</taxon>
        <taxon>Embryophyta</taxon>
        <taxon>Tracheophyta</taxon>
        <taxon>Polypodiopsida</taxon>
        <taxon>Polypodiidae</taxon>
        <taxon>Polypodiales</taxon>
        <taxon>Pteridineae</taxon>
        <taxon>Pteridaceae</taxon>
        <taxon>Parkerioideae</taxon>
        <taxon>Ceratopteris</taxon>
    </lineage>
</organism>
<evidence type="ECO:0000313" key="2">
    <source>
        <dbReference type="Proteomes" id="UP000825935"/>
    </source>
</evidence>
<comment type="caution">
    <text evidence="1">The sequence shown here is derived from an EMBL/GenBank/DDBJ whole genome shotgun (WGS) entry which is preliminary data.</text>
</comment>
<keyword evidence="2" id="KW-1185">Reference proteome</keyword>
<protein>
    <submittedName>
        <fullName evidence="1">Uncharacterized protein</fullName>
    </submittedName>
</protein>
<dbReference type="Proteomes" id="UP000825935">
    <property type="component" value="Chromosome 39"/>
</dbReference>
<dbReference type="EMBL" id="CM035444">
    <property type="protein sequence ID" value="KAH7276621.1"/>
    <property type="molecule type" value="Genomic_DNA"/>
</dbReference>
<evidence type="ECO:0000313" key="1">
    <source>
        <dbReference type="EMBL" id="KAH7276621.1"/>
    </source>
</evidence>
<reference evidence="1" key="1">
    <citation type="submission" date="2021-08" db="EMBL/GenBank/DDBJ databases">
        <title>WGS assembly of Ceratopteris richardii.</title>
        <authorList>
            <person name="Marchant D.B."/>
            <person name="Chen G."/>
            <person name="Jenkins J."/>
            <person name="Shu S."/>
            <person name="Leebens-Mack J."/>
            <person name="Grimwood J."/>
            <person name="Schmutz J."/>
            <person name="Soltis P."/>
            <person name="Soltis D."/>
            <person name="Chen Z.-H."/>
        </authorList>
    </citation>
    <scope>NUCLEOTIDE SEQUENCE</scope>
    <source>
        <strain evidence="1">Whitten #5841</strain>
        <tissue evidence="1">Leaf</tissue>
    </source>
</reference>
<gene>
    <name evidence="1" type="ORF">KP509_39G015300</name>
</gene>
<accession>A0A8T2PZE1</accession>
<proteinExistence type="predicted"/>
<dbReference type="AlphaFoldDB" id="A0A8T2PZE1"/>